<accession>A0A811KAV5</accession>
<dbReference type="Proteomes" id="UP000783686">
    <property type="component" value="Unassembled WGS sequence"/>
</dbReference>
<dbReference type="EMBL" id="CAJFDH010000002">
    <property type="protein sequence ID" value="CAD5212894.1"/>
    <property type="molecule type" value="Genomic_DNA"/>
</dbReference>
<feature type="region of interest" description="Disordered" evidence="1">
    <location>
        <begin position="117"/>
        <end position="136"/>
    </location>
</feature>
<keyword evidence="3" id="KW-1185">Reference proteome</keyword>
<gene>
    <name evidence="2" type="ORF">BOKJ2_LOCUS4695</name>
</gene>
<protein>
    <submittedName>
        <fullName evidence="2">Uncharacterized protein</fullName>
    </submittedName>
</protein>
<organism evidence="2 3">
    <name type="scientific">Bursaphelenchus okinawaensis</name>
    <dbReference type="NCBI Taxonomy" id="465554"/>
    <lineage>
        <taxon>Eukaryota</taxon>
        <taxon>Metazoa</taxon>
        <taxon>Ecdysozoa</taxon>
        <taxon>Nematoda</taxon>
        <taxon>Chromadorea</taxon>
        <taxon>Rhabditida</taxon>
        <taxon>Tylenchina</taxon>
        <taxon>Tylenchomorpha</taxon>
        <taxon>Aphelenchoidea</taxon>
        <taxon>Aphelenchoididae</taxon>
        <taxon>Bursaphelenchus</taxon>
    </lineage>
</organism>
<reference evidence="2" key="1">
    <citation type="submission" date="2020-09" db="EMBL/GenBank/DDBJ databases">
        <authorList>
            <person name="Kikuchi T."/>
        </authorList>
    </citation>
    <scope>NUCLEOTIDE SEQUENCE</scope>
    <source>
        <strain evidence="2">SH1</strain>
    </source>
</reference>
<dbReference type="AlphaFoldDB" id="A0A811KAV5"/>
<comment type="caution">
    <text evidence="2">The sequence shown here is derived from an EMBL/GenBank/DDBJ whole genome shotgun (WGS) entry which is preliminary data.</text>
</comment>
<dbReference type="EMBL" id="CAJFCW020000002">
    <property type="protein sequence ID" value="CAG9098073.1"/>
    <property type="molecule type" value="Genomic_DNA"/>
</dbReference>
<evidence type="ECO:0000313" key="2">
    <source>
        <dbReference type="EMBL" id="CAD5212894.1"/>
    </source>
</evidence>
<sequence length="136" mass="15867">MDQEAYLESMVKPHGIIRRPEPIAPFMPFPKASIVFQFNHFDECRKLRNALKTKRKKNKKERTQLSTLNWILTKKEYLWLHAHGFINALGFLVYGSSFEPISARYFHSNNIVFPIDSPKAETESPAANTEHPDDRH</sequence>
<proteinExistence type="predicted"/>
<evidence type="ECO:0000313" key="3">
    <source>
        <dbReference type="Proteomes" id="UP000614601"/>
    </source>
</evidence>
<evidence type="ECO:0000256" key="1">
    <source>
        <dbReference type="SAM" id="MobiDB-lite"/>
    </source>
</evidence>
<name>A0A811KAV5_9BILA</name>
<dbReference type="Proteomes" id="UP000614601">
    <property type="component" value="Unassembled WGS sequence"/>
</dbReference>